<feature type="chain" id="PRO_5045474130" evidence="1">
    <location>
        <begin position="21"/>
        <end position="146"/>
    </location>
</feature>
<dbReference type="Proteomes" id="UP001156627">
    <property type="component" value="Unassembled WGS sequence"/>
</dbReference>
<accession>A0ABQ5X9I9</accession>
<gene>
    <name evidence="2" type="ORF">GCM10007898_08850</name>
</gene>
<evidence type="ECO:0000313" key="2">
    <source>
        <dbReference type="EMBL" id="GLQ87319.1"/>
    </source>
</evidence>
<dbReference type="EMBL" id="BSOA01000003">
    <property type="protein sequence ID" value="GLQ87319.1"/>
    <property type="molecule type" value="Genomic_DNA"/>
</dbReference>
<name>A0ABQ5X9I9_9GAMM</name>
<evidence type="ECO:0000256" key="1">
    <source>
        <dbReference type="SAM" id="SignalP"/>
    </source>
</evidence>
<comment type="caution">
    <text evidence="2">The sequence shown here is derived from an EMBL/GenBank/DDBJ whole genome shotgun (WGS) entry which is preliminary data.</text>
</comment>
<organism evidence="2 3">
    <name type="scientific">Dyella flagellata</name>
    <dbReference type="NCBI Taxonomy" id="1867833"/>
    <lineage>
        <taxon>Bacteria</taxon>
        <taxon>Pseudomonadati</taxon>
        <taxon>Pseudomonadota</taxon>
        <taxon>Gammaproteobacteria</taxon>
        <taxon>Lysobacterales</taxon>
        <taxon>Rhodanobacteraceae</taxon>
        <taxon>Dyella</taxon>
    </lineage>
</organism>
<evidence type="ECO:0000313" key="3">
    <source>
        <dbReference type="Proteomes" id="UP001156627"/>
    </source>
</evidence>
<protein>
    <submittedName>
        <fullName evidence="2">Uncharacterized protein</fullName>
    </submittedName>
</protein>
<dbReference type="RefSeq" id="WP_284330744.1">
    <property type="nucleotide sequence ID" value="NZ_BSOA01000003.1"/>
</dbReference>
<keyword evidence="1" id="KW-0732">Signal</keyword>
<feature type="signal peptide" evidence="1">
    <location>
        <begin position="1"/>
        <end position="20"/>
    </location>
</feature>
<proteinExistence type="predicted"/>
<keyword evidence="3" id="KW-1185">Reference proteome</keyword>
<sequence length="146" mass="15992">MKFRNILLAAGLLLSGTVHAGQYSDDLAKCLVGKSTMDDHIVLVQWMFAAMSRHPSVATLATVPDDKMDKANQQMAALFTKLLTVTCKDEAKLALKNEGSMAFQKGFQALGEEAGKELFINQQVMQGMAGMTKYFDKKTLSELQSP</sequence>
<reference evidence="3" key="1">
    <citation type="journal article" date="2019" name="Int. J. Syst. Evol. Microbiol.">
        <title>The Global Catalogue of Microorganisms (GCM) 10K type strain sequencing project: providing services to taxonomists for standard genome sequencing and annotation.</title>
        <authorList>
            <consortium name="The Broad Institute Genomics Platform"/>
            <consortium name="The Broad Institute Genome Sequencing Center for Infectious Disease"/>
            <person name="Wu L."/>
            <person name="Ma J."/>
        </authorList>
    </citation>
    <scope>NUCLEOTIDE SEQUENCE [LARGE SCALE GENOMIC DNA]</scope>
    <source>
        <strain evidence="3">NBRC 111981</strain>
    </source>
</reference>